<dbReference type="GO" id="GO:0008276">
    <property type="term" value="F:protein methyltransferase activity"/>
    <property type="evidence" value="ECO:0007669"/>
    <property type="project" value="EnsemblFungi"/>
</dbReference>
<organism evidence="8 9">
    <name type="scientific">Kazachstania africana (strain ATCC 22294 / BCRC 22015 / CBS 2517 / CECT 1963 / NBRC 1671 / NRRL Y-8276)</name>
    <name type="common">Yeast</name>
    <name type="synonym">Kluyveromyces africanus</name>
    <dbReference type="NCBI Taxonomy" id="1071382"/>
    <lineage>
        <taxon>Eukaryota</taxon>
        <taxon>Fungi</taxon>
        <taxon>Dikarya</taxon>
        <taxon>Ascomycota</taxon>
        <taxon>Saccharomycotina</taxon>
        <taxon>Saccharomycetes</taxon>
        <taxon>Saccharomycetales</taxon>
        <taxon>Saccharomycetaceae</taxon>
        <taxon>Kazachstania</taxon>
    </lineage>
</organism>
<gene>
    <name evidence="8" type="primary">KAFR0C04770</name>
    <name evidence="8" type="ORF">KAFR_0C04770</name>
</gene>
<proteinExistence type="inferred from homology"/>
<dbReference type="GeneID" id="13885386"/>
<reference evidence="8 9" key="1">
    <citation type="journal article" date="2011" name="Proc. Natl. Acad. Sci. U.S.A.">
        <title>Evolutionary erosion of yeast sex chromosomes by mating-type switching accidents.</title>
        <authorList>
            <person name="Gordon J.L."/>
            <person name="Armisen D."/>
            <person name="Proux-Wera E."/>
            <person name="Oheigeartaigh S.S."/>
            <person name="Byrne K.P."/>
            <person name="Wolfe K.H."/>
        </authorList>
    </citation>
    <scope>NUCLEOTIDE SEQUENCE [LARGE SCALE GENOMIC DNA]</scope>
    <source>
        <strain evidence="9">ATCC 22294 / BCRC 22015 / CBS 2517 / CECT 1963 / NBRC 1671 / NRRL Y-8276</strain>
    </source>
</reference>
<dbReference type="GO" id="GO:0043528">
    <property type="term" value="C:tRNA (m2G10) methyltransferase complex"/>
    <property type="evidence" value="ECO:0007669"/>
    <property type="project" value="EnsemblFungi"/>
</dbReference>
<sequence length="136" mass="15253">MKFLTTNFLKCSVRTCDTSNDSFPLQYDGSKCELVQDESIELNPEFLLNILDRVDWDAVLSVAADLGNTTLPPNKPVFSSTSVDELNEDEQAVLRDLHVLLVQTNIVEGEMKCKNCGHIYYIKNSIPNLLLPPHLA</sequence>
<dbReference type="HOGENOM" id="CLU_086140_2_1_1"/>
<comment type="subcellular location">
    <subcellularLocation>
        <location evidence="2">Cytoplasm</location>
    </subcellularLocation>
    <subcellularLocation>
        <location evidence="1">Nucleus</location>
    </subcellularLocation>
</comment>
<keyword evidence="5" id="KW-0539">Nucleus</keyword>
<dbReference type="PANTHER" id="PTHR12773">
    <property type="entry name" value="UPF0315 PROTEIN-RELATED"/>
    <property type="match status" value="1"/>
</dbReference>
<dbReference type="STRING" id="1071382.H2ASW8"/>
<dbReference type="EMBL" id="HE650823">
    <property type="protein sequence ID" value="CCF57468.1"/>
    <property type="molecule type" value="Genomic_DNA"/>
</dbReference>
<dbReference type="GO" id="GO:0000470">
    <property type="term" value="P:maturation of LSU-rRNA"/>
    <property type="evidence" value="ECO:0007669"/>
    <property type="project" value="EnsemblFungi"/>
</dbReference>
<evidence type="ECO:0000256" key="5">
    <source>
        <dbReference type="ARBA" id="ARBA00023242"/>
    </source>
</evidence>
<name>H2ASW8_KAZAF</name>
<accession>H2ASW8</accession>
<dbReference type="PANTHER" id="PTHR12773:SF0">
    <property type="entry name" value="MULTIFUNCTIONAL METHYLTRANSFERASE SUBUNIT TRM112-LIKE PROTEIN"/>
    <property type="match status" value="1"/>
</dbReference>
<evidence type="ECO:0000313" key="8">
    <source>
        <dbReference type="EMBL" id="CCF57468.1"/>
    </source>
</evidence>
<keyword evidence="9" id="KW-1185">Reference proteome</keyword>
<dbReference type="GO" id="GO:0035657">
    <property type="term" value="C:eRF1 methyltransferase complex"/>
    <property type="evidence" value="ECO:0007669"/>
    <property type="project" value="EnsemblFungi"/>
</dbReference>
<dbReference type="RefSeq" id="XP_003956603.1">
    <property type="nucleotide sequence ID" value="XM_003956554.1"/>
</dbReference>
<comment type="similarity">
    <text evidence="3">Belongs to the TRM112 family.</text>
</comment>
<dbReference type="Proteomes" id="UP000005220">
    <property type="component" value="Chromosome 3"/>
</dbReference>
<dbReference type="GO" id="GO:0002098">
    <property type="term" value="P:tRNA wobble uridine modification"/>
    <property type="evidence" value="ECO:0007669"/>
    <property type="project" value="EnsemblFungi"/>
</dbReference>
<dbReference type="FunCoup" id="H2ASW8">
    <property type="interactions" value="914"/>
</dbReference>
<dbReference type="FunFam" id="2.20.25.10:FF:000021">
    <property type="entry name" value="Multifunctional methyltransferase subunit trm112"/>
    <property type="match status" value="1"/>
</dbReference>
<evidence type="ECO:0000256" key="6">
    <source>
        <dbReference type="ARBA" id="ARBA00069342"/>
    </source>
</evidence>
<dbReference type="OrthoDB" id="2187549at2759"/>
<dbReference type="Pfam" id="PF03966">
    <property type="entry name" value="Trm112p"/>
    <property type="match status" value="1"/>
</dbReference>
<evidence type="ECO:0000256" key="1">
    <source>
        <dbReference type="ARBA" id="ARBA00004123"/>
    </source>
</evidence>
<dbReference type="GO" id="GO:0016435">
    <property type="term" value="F:rRNA (guanine) methyltransferase activity"/>
    <property type="evidence" value="ECO:0007669"/>
    <property type="project" value="EnsemblFungi"/>
</dbReference>
<dbReference type="GO" id="GO:0160102">
    <property type="term" value="F:tRNA (guanine(10)-N2)-methyltransferase activity"/>
    <property type="evidence" value="ECO:0007669"/>
    <property type="project" value="EnsemblFungi"/>
</dbReference>
<keyword evidence="4" id="KW-0963">Cytoplasm</keyword>
<dbReference type="InterPro" id="IPR005651">
    <property type="entry name" value="Trm112-like"/>
</dbReference>
<dbReference type="KEGG" id="kaf:KAFR_0C04770"/>
<dbReference type="GO" id="GO:0005737">
    <property type="term" value="C:cytoplasm"/>
    <property type="evidence" value="ECO:0007669"/>
    <property type="project" value="UniProtKB-SubCell"/>
</dbReference>
<evidence type="ECO:0000256" key="2">
    <source>
        <dbReference type="ARBA" id="ARBA00004496"/>
    </source>
</evidence>
<dbReference type="InParanoid" id="H2ASW8"/>
<dbReference type="Gene3D" id="2.20.25.10">
    <property type="match status" value="1"/>
</dbReference>
<dbReference type="AlphaFoldDB" id="H2ASW8"/>
<evidence type="ECO:0000256" key="7">
    <source>
        <dbReference type="ARBA" id="ARBA00083044"/>
    </source>
</evidence>
<dbReference type="GO" id="GO:0030490">
    <property type="term" value="P:maturation of SSU-rRNA"/>
    <property type="evidence" value="ECO:0007669"/>
    <property type="project" value="EnsemblFungi"/>
</dbReference>
<dbReference type="eggNOG" id="KOG1088">
    <property type="taxonomic scope" value="Eukaryota"/>
</dbReference>
<dbReference type="GO" id="GO:0070476">
    <property type="term" value="P:rRNA (guanine-N7)-methylation"/>
    <property type="evidence" value="ECO:0007669"/>
    <property type="project" value="EnsemblFungi"/>
</dbReference>
<dbReference type="GO" id="GO:0005634">
    <property type="term" value="C:nucleus"/>
    <property type="evidence" value="ECO:0007669"/>
    <property type="project" value="UniProtKB-SubCell"/>
</dbReference>
<evidence type="ECO:0000313" key="9">
    <source>
        <dbReference type="Proteomes" id="UP000005220"/>
    </source>
</evidence>
<dbReference type="GO" id="GO:0030488">
    <property type="term" value="P:tRNA methylation"/>
    <property type="evidence" value="ECO:0007669"/>
    <property type="project" value="EnsemblFungi"/>
</dbReference>
<protein>
    <recommendedName>
        <fullName evidence="6">Multifunctional methyltransferase subunit trm112</fullName>
    </recommendedName>
    <alternativeName>
        <fullName evidence="7">eRF1 methyltransferase subunit trm112</fullName>
    </alternativeName>
</protein>
<evidence type="ECO:0000256" key="3">
    <source>
        <dbReference type="ARBA" id="ARBA00007980"/>
    </source>
</evidence>
<dbReference type="GO" id="GO:0046982">
    <property type="term" value="F:protein heterodimerization activity"/>
    <property type="evidence" value="ECO:0007669"/>
    <property type="project" value="InterPro"/>
</dbReference>
<dbReference type="InterPro" id="IPR039127">
    <property type="entry name" value="Trm112"/>
</dbReference>
<evidence type="ECO:0000256" key="4">
    <source>
        <dbReference type="ARBA" id="ARBA00022490"/>
    </source>
</evidence>
<dbReference type="SUPFAM" id="SSF158997">
    <property type="entry name" value="Trm112p-like"/>
    <property type="match status" value="1"/>
</dbReference>